<evidence type="ECO:0000259" key="4">
    <source>
        <dbReference type="Pfam" id="PF25317"/>
    </source>
</evidence>
<reference evidence="5 7" key="1">
    <citation type="submission" date="2013-07" db="EMBL/GenBank/DDBJ databases">
        <authorList>
            <person name="Genoscope - CEA"/>
        </authorList>
    </citation>
    <scope>NUCLEOTIDE SEQUENCE [LARGE SCALE GENOMIC DNA]</scope>
    <source>
        <strain evidence="5">FRM16</strain>
        <strain evidence="7">FRM16 / DSM 17909</strain>
    </source>
</reference>
<feature type="domain" description="DprA winged helix" evidence="3">
    <location>
        <begin position="313"/>
        <end position="357"/>
    </location>
</feature>
<dbReference type="GO" id="GO:0009294">
    <property type="term" value="P:DNA-mediated transformation"/>
    <property type="evidence" value="ECO:0007669"/>
    <property type="project" value="InterPro"/>
</dbReference>
<dbReference type="PANTHER" id="PTHR43022:SF1">
    <property type="entry name" value="PROTEIN SMF"/>
    <property type="match status" value="1"/>
</dbReference>
<evidence type="ECO:0000313" key="7">
    <source>
        <dbReference type="Proteomes" id="UP000032721"/>
    </source>
</evidence>
<dbReference type="Pfam" id="PF02481">
    <property type="entry name" value="DNA_processg_A"/>
    <property type="match status" value="1"/>
</dbReference>
<protein>
    <submittedName>
        <fullName evidence="6">DNA processing protein</fullName>
    </submittedName>
    <submittedName>
        <fullName evidence="5">Protein smf</fullName>
    </submittedName>
</protein>
<dbReference type="HOGENOM" id="CLU_029601_1_1_6"/>
<dbReference type="InterPro" id="IPR003488">
    <property type="entry name" value="DprA"/>
</dbReference>
<feature type="domain" description="Smf/DprA SAM" evidence="4">
    <location>
        <begin position="1"/>
        <end position="65"/>
    </location>
</feature>
<dbReference type="OrthoDB" id="9785707at2"/>
<evidence type="ECO:0000313" key="8">
    <source>
        <dbReference type="Proteomes" id="UP000324170"/>
    </source>
</evidence>
<dbReference type="EMBL" id="FO704550">
    <property type="protein sequence ID" value="CDG16021.1"/>
    <property type="molecule type" value="Genomic_DNA"/>
</dbReference>
<dbReference type="KEGG" id="xdo:XDD1_0314"/>
<dbReference type="InterPro" id="IPR041614">
    <property type="entry name" value="DprA_WH"/>
</dbReference>
<dbReference type="NCBIfam" id="NF008007">
    <property type="entry name" value="PRK10736.1"/>
    <property type="match status" value="1"/>
</dbReference>
<dbReference type="PANTHER" id="PTHR43022">
    <property type="entry name" value="PROTEIN SMF"/>
    <property type="match status" value="1"/>
</dbReference>
<accession>A0A068QN87</accession>
<dbReference type="InterPro" id="IPR057666">
    <property type="entry name" value="DrpA_SLOG"/>
</dbReference>
<dbReference type="InterPro" id="IPR057338">
    <property type="entry name" value="DprA_SAM"/>
</dbReference>
<feature type="domain" description="Smf/DprA SLOG" evidence="2">
    <location>
        <begin position="74"/>
        <end position="282"/>
    </location>
</feature>
<organism evidence="5 7">
    <name type="scientific">Xenorhabdus doucetiae</name>
    <dbReference type="NCBI Taxonomy" id="351671"/>
    <lineage>
        <taxon>Bacteria</taxon>
        <taxon>Pseudomonadati</taxon>
        <taxon>Pseudomonadota</taxon>
        <taxon>Gammaproteobacteria</taxon>
        <taxon>Enterobacterales</taxon>
        <taxon>Morganellaceae</taxon>
        <taxon>Xenorhabdus</taxon>
    </lineage>
</organism>
<name>A0A068QN87_9GAMM</name>
<dbReference type="Pfam" id="PF17782">
    <property type="entry name" value="WHD_DprA"/>
    <property type="match status" value="1"/>
</dbReference>
<evidence type="ECO:0000259" key="2">
    <source>
        <dbReference type="Pfam" id="PF02481"/>
    </source>
</evidence>
<dbReference type="STRING" id="351671.XDD1_0314"/>
<dbReference type="Proteomes" id="UP000324170">
    <property type="component" value="Unassembled WGS sequence"/>
</dbReference>
<dbReference type="Gene3D" id="1.10.10.10">
    <property type="entry name" value="Winged helix-like DNA-binding domain superfamily/Winged helix DNA-binding domain"/>
    <property type="match status" value="1"/>
</dbReference>
<dbReference type="Pfam" id="PF25317">
    <property type="entry name" value="SAM_SMF"/>
    <property type="match status" value="1"/>
</dbReference>
<dbReference type="NCBIfam" id="TIGR00732">
    <property type="entry name" value="dprA"/>
    <property type="match status" value="1"/>
</dbReference>
<dbReference type="EMBL" id="VNHN01000056">
    <property type="protein sequence ID" value="TYP00946.1"/>
    <property type="molecule type" value="Genomic_DNA"/>
</dbReference>
<reference evidence="6 8" key="2">
    <citation type="submission" date="2019-07" db="EMBL/GenBank/DDBJ databases">
        <title>Genomic Encyclopedia of Type Strains, Phase I: the one thousand microbial genomes (KMG-I) project.</title>
        <authorList>
            <person name="Kyrpides N."/>
        </authorList>
    </citation>
    <scope>NUCLEOTIDE SEQUENCE [LARGE SCALE GENOMIC DNA]</scope>
    <source>
        <strain evidence="6 8">DSM 17909</strain>
    </source>
</reference>
<dbReference type="InterPro" id="IPR036388">
    <property type="entry name" value="WH-like_DNA-bd_sf"/>
</dbReference>
<dbReference type="AlphaFoldDB" id="A0A068QN87"/>
<dbReference type="RefSeq" id="WP_045968081.1">
    <property type="nucleotide sequence ID" value="NZ_CAWMED010000001.1"/>
</dbReference>
<sequence>MEAMEMWLRMKMVSHLSVAKAMLIMDRLLQTKNCSISSLKTCGLSSAQCLQFMKANSSALISALNWLDQPDHHLLTFSHPAYPPLLKQIHSPPLVLFVAGDISALSQKQISMVGSRAATFYGEKWGKVFASDLATNNLVVTSGLAIGIDGICHQAALDSGGKTIAVLGSGLDNIYPSRHKFLARHIQENGALVSEFFPDAPPKAKHFPRRNRIISGLSLALLIVEAHKNSGSLITARCALEQGRDIFALPGPLGTPANEGNHWLIKQGAYLATNVMDIMEHISSSFQWVNVEVKGKEEENKQFEQTELPFVDVLVNVSSEVTPIDVIAQRSSLPVTEVMTKLLELELMGKVAVVAGGYVRTN</sequence>
<evidence type="ECO:0000313" key="5">
    <source>
        <dbReference type="EMBL" id="CDG16021.1"/>
    </source>
</evidence>
<gene>
    <name evidence="5" type="primary">smf</name>
    <name evidence="6" type="ORF">LY16_02853</name>
    <name evidence="5" type="ORF">XDD1_0314</name>
</gene>
<dbReference type="Gene3D" id="3.40.50.450">
    <property type="match status" value="1"/>
</dbReference>
<keyword evidence="8" id="KW-1185">Reference proteome</keyword>
<dbReference type="SUPFAM" id="SSF102405">
    <property type="entry name" value="MCP/YpsA-like"/>
    <property type="match status" value="1"/>
</dbReference>
<evidence type="ECO:0000313" key="6">
    <source>
        <dbReference type="EMBL" id="TYP00946.1"/>
    </source>
</evidence>
<evidence type="ECO:0000259" key="3">
    <source>
        <dbReference type="Pfam" id="PF17782"/>
    </source>
</evidence>
<comment type="similarity">
    <text evidence="1">Belongs to the DprA/Smf family.</text>
</comment>
<evidence type="ECO:0000256" key="1">
    <source>
        <dbReference type="ARBA" id="ARBA00006525"/>
    </source>
</evidence>
<proteinExistence type="inferred from homology"/>
<dbReference type="Proteomes" id="UP000032721">
    <property type="component" value="Chromosome"/>
</dbReference>